<dbReference type="SUPFAM" id="SSF52833">
    <property type="entry name" value="Thioredoxin-like"/>
    <property type="match status" value="1"/>
</dbReference>
<comment type="catalytic activity">
    <reaction evidence="7">
        <text>RX + glutathione = an S-substituted glutathione + a halide anion + H(+)</text>
        <dbReference type="Rhea" id="RHEA:16437"/>
        <dbReference type="ChEBI" id="CHEBI:15378"/>
        <dbReference type="ChEBI" id="CHEBI:16042"/>
        <dbReference type="ChEBI" id="CHEBI:17792"/>
        <dbReference type="ChEBI" id="CHEBI:57925"/>
        <dbReference type="ChEBI" id="CHEBI:90779"/>
        <dbReference type="EC" id="2.5.1.18"/>
    </reaction>
</comment>
<dbReference type="InterPro" id="IPR040079">
    <property type="entry name" value="Glutathione_S-Trfase"/>
</dbReference>
<dbReference type="FunFam" id="1.20.1050.10:FF:000004">
    <property type="entry name" value="Glutathione S-transferase F2"/>
    <property type="match status" value="1"/>
</dbReference>
<dbReference type="EC" id="2.5.1.18" evidence="3"/>
<feature type="domain" description="GST N-terminal" evidence="9">
    <location>
        <begin position="32"/>
        <end position="113"/>
    </location>
</feature>
<evidence type="ECO:0000256" key="1">
    <source>
        <dbReference type="ARBA" id="ARBA00004514"/>
    </source>
</evidence>
<evidence type="ECO:0000259" key="10">
    <source>
        <dbReference type="PROSITE" id="PS50405"/>
    </source>
</evidence>
<protein>
    <recommendedName>
        <fullName evidence="3">glutathione transferase</fullName>
        <ecNumber evidence="3">2.5.1.18</ecNumber>
    </recommendedName>
</protein>
<dbReference type="FunFam" id="3.40.30.10:FF:000039">
    <property type="entry name" value="Glutathione S-transferase domain"/>
    <property type="match status" value="1"/>
</dbReference>
<comment type="subcellular location">
    <subcellularLocation>
        <location evidence="1">Cytoplasm</location>
        <location evidence="1">Cytosol</location>
    </subcellularLocation>
</comment>
<dbReference type="Pfam" id="PF00043">
    <property type="entry name" value="GST_C"/>
    <property type="match status" value="1"/>
</dbReference>
<dbReference type="SFLD" id="SFLDG00358">
    <property type="entry name" value="Main_(cytGST)"/>
    <property type="match status" value="1"/>
</dbReference>
<dbReference type="InterPro" id="IPR004045">
    <property type="entry name" value="Glutathione_S-Trfase_N"/>
</dbReference>
<dbReference type="GO" id="GO:0009407">
    <property type="term" value="P:toxin catabolic process"/>
    <property type="evidence" value="ECO:0007669"/>
    <property type="project" value="UniProtKB-ARBA"/>
</dbReference>
<dbReference type="AlphaFoldDB" id="A0A6D2KVN1"/>
<keyword evidence="4" id="KW-0963">Cytoplasm</keyword>
<dbReference type="InterPro" id="IPR034347">
    <property type="entry name" value="GST_Phi_C"/>
</dbReference>
<dbReference type="GO" id="GO:0006749">
    <property type="term" value="P:glutathione metabolic process"/>
    <property type="evidence" value="ECO:0007669"/>
    <property type="project" value="TreeGrafter"/>
</dbReference>
<reference evidence="11" key="1">
    <citation type="submission" date="2020-01" db="EMBL/GenBank/DDBJ databases">
        <authorList>
            <person name="Mishra B."/>
        </authorList>
    </citation>
    <scope>NUCLEOTIDE SEQUENCE [LARGE SCALE GENOMIC DNA]</scope>
</reference>
<dbReference type="InterPro" id="IPR036282">
    <property type="entry name" value="Glutathione-S-Trfase_C_sf"/>
</dbReference>
<evidence type="ECO:0000313" key="12">
    <source>
        <dbReference type="Proteomes" id="UP000467841"/>
    </source>
</evidence>
<sequence length="244" mass="27816">MGVNASDVPTATTCDHYCNQTLESRHKDGGVNNYIIYGFPYSTNTWRALAVLNEKGLPYTRIKVDLRSGEQKKQPFLSINPFGQVPVLKDGEFKLAESRAISEYLETAHRSSGSQLLDHESYKTMGTQKMWIYIESFKFDPPSTILNYEQAIKPLMGLKTDYKLVNETVPKLEKVLDVYEERLKNSSFLAGESFTLADLYHLPNIQNLMGTPSKILFETRPSVHRWVANITARPAWKKACDVNW</sequence>
<dbReference type="InterPro" id="IPR004046">
    <property type="entry name" value="GST_C"/>
</dbReference>
<name>A0A6D2KVN1_9BRAS</name>
<comment type="function">
    <text evidence="8">May be involved in the conjugation of reduced glutathione to a wide number of exogenous and endogenous hydrophobic electrophiles and have a detoxification role against certain herbicides.</text>
</comment>
<evidence type="ECO:0000313" key="11">
    <source>
        <dbReference type="EMBL" id="CAA7056149.1"/>
    </source>
</evidence>
<evidence type="ECO:0000259" key="9">
    <source>
        <dbReference type="PROSITE" id="PS50404"/>
    </source>
</evidence>
<evidence type="ECO:0000256" key="2">
    <source>
        <dbReference type="ARBA" id="ARBA00010128"/>
    </source>
</evidence>
<dbReference type="SUPFAM" id="SSF47616">
    <property type="entry name" value="GST C-terminal domain-like"/>
    <property type="match status" value="1"/>
</dbReference>
<dbReference type="Gene3D" id="1.20.1050.10">
    <property type="match status" value="1"/>
</dbReference>
<dbReference type="CDD" id="cd03187">
    <property type="entry name" value="GST_C_Phi"/>
    <property type="match status" value="1"/>
</dbReference>
<keyword evidence="6" id="KW-0808">Transferase</keyword>
<evidence type="ECO:0000256" key="5">
    <source>
        <dbReference type="ARBA" id="ARBA00022575"/>
    </source>
</evidence>
<dbReference type="PANTHER" id="PTHR43900:SF60">
    <property type="entry name" value="GLUTATHIONE S-TRANSFERASE F5"/>
    <property type="match status" value="1"/>
</dbReference>
<comment type="caution">
    <text evidence="11">The sequence shown here is derived from an EMBL/GenBank/DDBJ whole genome shotgun (WGS) entry which is preliminary data.</text>
</comment>
<evidence type="ECO:0000256" key="7">
    <source>
        <dbReference type="ARBA" id="ARBA00047960"/>
    </source>
</evidence>
<dbReference type="GO" id="GO:0004364">
    <property type="term" value="F:glutathione transferase activity"/>
    <property type="evidence" value="ECO:0007669"/>
    <property type="project" value="UniProtKB-EC"/>
</dbReference>
<dbReference type="Gene3D" id="3.40.30.10">
    <property type="entry name" value="Glutaredoxin"/>
    <property type="match status" value="1"/>
</dbReference>
<dbReference type="GO" id="GO:0005829">
    <property type="term" value="C:cytosol"/>
    <property type="evidence" value="ECO:0007669"/>
    <property type="project" value="UniProtKB-SubCell"/>
</dbReference>
<organism evidence="11 12">
    <name type="scientific">Microthlaspi erraticum</name>
    <dbReference type="NCBI Taxonomy" id="1685480"/>
    <lineage>
        <taxon>Eukaryota</taxon>
        <taxon>Viridiplantae</taxon>
        <taxon>Streptophyta</taxon>
        <taxon>Embryophyta</taxon>
        <taxon>Tracheophyta</taxon>
        <taxon>Spermatophyta</taxon>
        <taxon>Magnoliopsida</taxon>
        <taxon>eudicotyledons</taxon>
        <taxon>Gunneridae</taxon>
        <taxon>Pentapetalae</taxon>
        <taxon>rosids</taxon>
        <taxon>malvids</taxon>
        <taxon>Brassicales</taxon>
        <taxon>Brassicaceae</taxon>
        <taxon>Coluteocarpeae</taxon>
        <taxon>Microthlaspi</taxon>
    </lineage>
</organism>
<dbReference type="GO" id="GO:0043295">
    <property type="term" value="F:glutathione binding"/>
    <property type="evidence" value="ECO:0007669"/>
    <property type="project" value="TreeGrafter"/>
</dbReference>
<dbReference type="EMBL" id="CACVBM020001629">
    <property type="protein sequence ID" value="CAA7056149.1"/>
    <property type="molecule type" value="Genomic_DNA"/>
</dbReference>
<dbReference type="PANTHER" id="PTHR43900">
    <property type="entry name" value="GLUTATHIONE S-TRANSFERASE RHO"/>
    <property type="match status" value="1"/>
</dbReference>
<dbReference type="OrthoDB" id="249703at2759"/>
<dbReference type="InterPro" id="IPR010987">
    <property type="entry name" value="Glutathione-S-Trfase_C-like"/>
</dbReference>
<dbReference type="InterPro" id="IPR036249">
    <property type="entry name" value="Thioredoxin-like_sf"/>
</dbReference>
<proteinExistence type="inferred from homology"/>
<gene>
    <name evidence="11" type="ORF">MERR_LOCUS43385</name>
</gene>
<evidence type="ECO:0000256" key="6">
    <source>
        <dbReference type="ARBA" id="ARBA00022679"/>
    </source>
</evidence>
<dbReference type="PROSITE" id="PS50405">
    <property type="entry name" value="GST_CTER"/>
    <property type="match status" value="1"/>
</dbReference>
<dbReference type="SFLD" id="SFLDG01154">
    <property type="entry name" value="Main.5:_Phi-like"/>
    <property type="match status" value="1"/>
</dbReference>
<keyword evidence="5" id="KW-0216">Detoxification</keyword>
<evidence type="ECO:0000256" key="4">
    <source>
        <dbReference type="ARBA" id="ARBA00022490"/>
    </source>
</evidence>
<dbReference type="Proteomes" id="UP000467841">
    <property type="component" value="Unassembled WGS sequence"/>
</dbReference>
<evidence type="ECO:0000256" key="3">
    <source>
        <dbReference type="ARBA" id="ARBA00012452"/>
    </source>
</evidence>
<comment type="similarity">
    <text evidence="2">Belongs to the GST superfamily. Phi family.</text>
</comment>
<dbReference type="PROSITE" id="PS50404">
    <property type="entry name" value="GST_NTER"/>
    <property type="match status" value="1"/>
</dbReference>
<feature type="domain" description="GST C-terminal" evidence="10">
    <location>
        <begin position="121"/>
        <end position="244"/>
    </location>
</feature>
<evidence type="ECO:0000256" key="8">
    <source>
        <dbReference type="ARBA" id="ARBA00053259"/>
    </source>
</evidence>
<dbReference type="SFLD" id="SFLDS00019">
    <property type="entry name" value="Glutathione_Transferase_(cytos"/>
    <property type="match status" value="1"/>
</dbReference>
<keyword evidence="12" id="KW-1185">Reference proteome</keyword>
<dbReference type="Pfam" id="PF02798">
    <property type="entry name" value="GST_N"/>
    <property type="match status" value="1"/>
</dbReference>
<accession>A0A6D2KVN1</accession>